<feature type="compositionally biased region" description="Acidic residues" evidence="1">
    <location>
        <begin position="207"/>
        <end position="217"/>
    </location>
</feature>
<dbReference type="Proteomes" id="UP000516786">
    <property type="component" value="Chromosome"/>
</dbReference>
<evidence type="ECO:0000313" key="3">
    <source>
        <dbReference type="EMBL" id="QOC97470.1"/>
    </source>
</evidence>
<organism evidence="3 4">
    <name type="scientific">Pseudomonas putida</name>
    <name type="common">Arthrobacter siderocapsulatus</name>
    <dbReference type="NCBI Taxonomy" id="303"/>
    <lineage>
        <taxon>Bacteria</taxon>
        <taxon>Pseudomonadati</taxon>
        <taxon>Pseudomonadota</taxon>
        <taxon>Gammaproteobacteria</taxon>
        <taxon>Pseudomonadales</taxon>
        <taxon>Pseudomonadaceae</taxon>
        <taxon>Pseudomonas</taxon>
    </lineage>
</organism>
<dbReference type="InterPro" id="IPR027417">
    <property type="entry name" value="P-loop_NTPase"/>
</dbReference>
<feature type="domain" description="Putative endonuclease Z1" evidence="2">
    <location>
        <begin position="331"/>
        <end position="549"/>
    </location>
</feature>
<name>A0ABD7BB64_PSEPU</name>
<protein>
    <submittedName>
        <fullName evidence="3">Z1 domain-containing protein</fullName>
    </submittedName>
</protein>
<feature type="region of interest" description="Disordered" evidence="1">
    <location>
        <begin position="196"/>
        <end position="222"/>
    </location>
</feature>
<dbReference type="SUPFAM" id="SSF52540">
    <property type="entry name" value="P-loop containing nucleoside triphosphate hydrolases"/>
    <property type="match status" value="1"/>
</dbReference>
<evidence type="ECO:0000256" key="1">
    <source>
        <dbReference type="SAM" id="MobiDB-lite"/>
    </source>
</evidence>
<dbReference type="EMBL" id="CP061723">
    <property type="protein sequence ID" value="QOC97470.1"/>
    <property type="molecule type" value="Genomic_DNA"/>
</dbReference>
<gene>
    <name evidence="3" type="ORF">ID616_26065</name>
</gene>
<reference evidence="3 4" key="1">
    <citation type="submission" date="2020-09" db="EMBL/GenBank/DDBJ databases">
        <title>Co-existence of a novel multidrug-resistance efflux pump with carbapenem resistance gene blaVIM-2 in one megaplasmid in Pseudomonas putida.</title>
        <authorList>
            <person name="Peng K."/>
            <person name="Li R."/>
        </authorList>
    </citation>
    <scope>NUCLEOTIDE SEQUENCE [LARGE SCALE GENOMIC DNA]</scope>
    <source>
        <strain evidence="3 4">ZXPA-20</strain>
    </source>
</reference>
<dbReference type="AlphaFoldDB" id="A0ABD7BB64"/>
<dbReference type="RefSeq" id="WP_191087001.1">
    <property type="nucleotide sequence ID" value="NZ_CP061723.1"/>
</dbReference>
<accession>A0ABD7BB64</accession>
<evidence type="ECO:0000313" key="4">
    <source>
        <dbReference type="Proteomes" id="UP000516786"/>
    </source>
</evidence>
<proteinExistence type="predicted"/>
<dbReference type="InterPro" id="IPR018310">
    <property type="entry name" value="Put_endonuclease_Z1-dom"/>
</dbReference>
<dbReference type="Pfam" id="PF10593">
    <property type="entry name" value="Z1"/>
    <property type="match status" value="1"/>
</dbReference>
<evidence type="ECO:0000259" key="2">
    <source>
        <dbReference type="Pfam" id="PF10593"/>
    </source>
</evidence>
<sequence>MKVRLPLPLTLKPRLALWTDAITWTNWSRHEAYLRAQPKWKPHQIASVAEESLRIISKTTPVDRPEFQCRGLVVGYVQSGKTANFTAVAARAADVGYRLIIVLSGIHDSLRNQTQKRLDLELTGTGVDWISLTDEASDFREPEVADGFASTGTVLIVAKKITPILKRLNQWFGKLEGRLADVPVLLIDDEADQASINTRGNRRDPSIDTDTDTEPDDNTAPSLTNALIRDILRKIPRATYIAYTATPFANILMDPDASDSQVGEDLFPKDFVVQLPRPDGYTGTEELFGVSSQGRDVMRPVDAADVKALKPKQRKRSEAIVARGPLDLPQSLADALLTFALAGAIRLQRGQMGKPNTMLVHVSRLQQDQLSVGEAIEEQIRNWFRHENAEPGVLKQMFRSTLAGLGQVDLPCSVEVLLEEAVTNLARLVVVVLNSTTGDELDYEAKPGRQLVAVGGNRLSRGLTLEGLTIAYFLRTTTLADALLQMARWYGFRAGYEDLIRIWTTEGIAQWFVELALVEESLRDSITALNKAGRRPDQMAIRMRAHSKLLLTSKNKSRMQMDDARSWSGENPQTILFPMQDRELLERNVDLASALLRQHPPTQDAHGGAIAHDVPAEHIALFLRRYEGHPNSIAFQGAEIADWILERAEKGELTNWTVFVANPDRERQVLLGGRPFGLVRRSLQANESIGILIDPRHEGADLYGGPENYRVGSGFNARAMREDRPVQQGLLLLYPLDPEPLRAPTQTVLGLALSLPRTTDGEQRFVVNRGVRNV</sequence>